<proteinExistence type="predicted"/>
<comment type="cofactor">
    <cofactor evidence="4">
        <name>Mg(2+)</name>
        <dbReference type="ChEBI" id="CHEBI:18420"/>
    </cofactor>
</comment>
<dbReference type="PANTHER" id="PTHR20854">
    <property type="entry name" value="INOSITOL MONOPHOSPHATASE"/>
    <property type="match status" value="1"/>
</dbReference>
<evidence type="ECO:0000256" key="3">
    <source>
        <dbReference type="ARBA" id="ARBA00022842"/>
    </source>
</evidence>
<dbReference type="RefSeq" id="WP_052349426.1">
    <property type="nucleotide sequence ID" value="NZ_JFZT01000019.1"/>
</dbReference>
<dbReference type="GO" id="GO:0007165">
    <property type="term" value="P:signal transduction"/>
    <property type="evidence" value="ECO:0007669"/>
    <property type="project" value="TreeGrafter"/>
</dbReference>
<dbReference type="OrthoDB" id="58111at2157"/>
<feature type="binding site" evidence="4">
    <location>
        <position position="83"/>
    </location>
    <ligand>
        <name>Mg(2+)</name>
        <dbReference type="ChEBI" id="CHEBI:18420"/>
        <label>1</label>
        <note>catalytic</note>
    </ligand>
</feature>
<accession>A0A031LTJ5</accession>
<dbReference type="Gene3D" id="3.40.190.80">
    <property type="match status" value="1"/>
</dbReference>
<dbReference type="Pfam" id="PF00459">
    <property type="entry name" value="Inositol_P"/>
    <property type="match status" value="1"/>
</dbReference>
<dbReference type="EMBL" id="JFZT01000019">
    <property type="protein sequence ID" value="EZQ10829.1"/>
    <property type="molecule type" value="Genomic_DNA"/>
</dbReference>
<dbReference type="AlphaFoldDB" id="A0A031LTJ5"/>
<dbReference type="SUPFAM" id="SSF56655">
    <property type="entry name" value="Carbohydrate phosphatase"/>
    <property type="match status" value="1"/>
</dbReference>
<dbReference type="Gene3D" id="3.30.540.10">
    <property type="entry name" value="Fructose-1,6-Bisphosphatase, subunit A, domain 1"/>
    <property type="match status" value="1"/>
</dbReference>
<dbReference type="InterPro" id="IPR000760">
    <property type="entry name" value="Inositol_monophosphatase-like"/>
</dbReference>
<feature type="binding site" evidence="4">
    <location>
        <position position="81"/>
    </location>
    <ligand>
        <name>Mg(2+)</name>
        <dbReference type="ChEBI" id="CHEBI:18420"/>
        <label>1</label>
        <note>catalytic</note>
    </ligand>
</feature>
<evidence type="ECO:0000256" key="4">
    <source>
        <dbReference type="PIRSR" id="PIRSR600760-2"/>
    </source>
</evidence>
<feature type="binding site" evidence="4">
    <location>
        <position position="209"/>
    </location>
    <ligand>
        <name>Mg(2+)</name>
        <dbReference type="ChEBI" id="CHEBI:18420"/>
        <label>1</label>
        <note>catalytic</note>
    </ligand>
</feature>
<dbReference type="GO" id="GO:0006020">
    <property type="term" value="P:inositol metabolic process"/>
    <property type="evidence" value="ECO:0007669"/>
    <property type="project" value="TreeGrafter"/>
</dbReference>
<name>A0A031LTJ5_9CREN</name>
<dbReference type="InterPro" id="IPR020583">
    <property type="entry name" value="Inositol_monoP_metal-BS"/>
</dbReference>
<evidence type="ECO:0000256" key="2">
    <source>
        <dbReference type="ARBA" id="ARBA00022801"/>
    </source>
</evidence>
<evidence type="ECO:0000313" key="5">
    <source>
        <dbReference type="EMBL" id="EZQ10829.1"/>
    </source>
</evidence>
<evidence type="ECO:0000256" key="1">
    <source>
        <dbReference type="ARBA" id="ARBA00022723"/>
    </source>
</evidence>
<dbReference type="PRINTS" id="PR00377">
    <property type="entry name" value="IMPHPHTASES"/>
</dbReference>
<keyword evidence="2" id="KW-0378">Hydrolase</keyword>
<gene>
    <name evidence="5" type="ORF">CM19_03070</name>
</gene>
<protein>
    <submittedName>
        <fullName evidence="5">Inositol monophosphatase</fullName>
    </submittedName>
</protein>
<comment type="caution">
    <text evidence="5">The sequence shown here is derived from an EMBL/GenBank/DDBJ whole genome shotgun (WGS) entry which is preliminary data.</text>
</comment>
<dbReference type="GO" id="GO:0046872">
    <property type="term" value="F:metal ion binding"/>
    <property type="evidence" value="ECO:0007669"/>
    <property type="project" value="UniProtKB-KW"/>
</dbReference>
<keyword evidence="3 4" id="KW-0460">Magnesium</keyword>
<keyword evidence="6" id="KW-1185">Reference proteome</keyword>
<feature type="binding site" evidence="4">
    <location>
        <position position="64"/>
    </location>
    <ligand>
        <name>Mg(2+)</name>
        <dbReference type="ChEBI" id="CHEBI:18420"/>
        <label>1</label>
        <note>catalytic</note>
    </ligand>
</feature>
<organism evidence="5 6">
    <name type="scientific">Candidatus Acidianus copahuensis</name>
    <dbReference type="NCBI Taxonomy" id="1160895"/>
    <lineage>
        <taxon>Archaea</taxon>
        <taxon>Thermoproteota</taxon>
        <taxon>Thermoprotei</taxon>
        <taxon>Sulfolobales</taxon>
        <taxon>Sulfolobaceae</taxon>
        <taxon>Acidianus</taxon>
    </lineage>
</organism>
<evidence type="ECO:0000313" key="6">
    <source>
        <dbReference type="Proteomes" id="UP000024332"/>
    </source>
</evidence>
<dbReference type="PROSITE" id="PS00629">
    <property type="entry name" value="IMP_1"/>
    <property type="match status" value="1"/>
</dbReference>
<dbReference type="Proteomes" id="UP000024332">
    <property type="component" value="Unassembled WGS sequence"/>
</dbReference>
<dbReference type="STRING" id="1160895.CM19_03070"/>
<reference evidence="5 6" key="1">
    <citation type="submission" date="2014-03" db="EMBL/GenBank/DDBJ databases">
        <title>Draft genome sequence of the novel thermoacidophilic archaea Acidianus copahuensis ALE1 strain, isolated from Copahue volcanic area in Neuquen Argentina.</title>
        <authorList>
            <person name="Urbieta M.S."/>
            <person name="Rascovan N."/>
            <person name="Castro C."/>
            <person name="Revale S."/>
            <person name="Giaveno M.A."/>
            <person name="Vazquez M.P."/>
            <person name="Donati E.R."/>
        </authorList>
    </citation>
    <scope>NUCLEOTIDE SEQUENCE [LARGE SCALE GENOMIC DNA]</scope>
    <source>
        <strain evidence="5 6">ALE1</strain>
    </source>
</reference>
<feature type="binding site" evidence="4">
    <location>
        <position position="84"/>
    </location>
    <ligand>
        <name>Mg(2+)</name>
        <dbReference type="ChEBI" id="CHEBI:18420"/>
        <label>1</label>
        <note>catalytic</note>
    </ligand>
</feature>
<keyword evidence="1 4" id="KW-0479">Metal-binding</keyword>
<dbReference type="PANTHER" id="PTHR20854:SF4">
    <property type="entry name" value="INOSITOL-1-MONOPHOSPHATASE-RELATED"/>
    <property type="match status" value="1"/>
</dbReference>
<sequence length="259" mass="29171">MRETIVKVGIEASKYVREMWEKKGVDKVIGYHDQDTTRVVDKLSEEYIFDLLEHSGFSFSFVSEESGRVFKGNYDYVVVIDPLDGSSNFISGIPWSSVSIAVFRKDEKDFLNSISGVIAEIFRDRIYSYDEKSSYLNEKLVERKEEVKSRIVLAYYDKESMDDATKIFSKIKGGFKIRTLGSASLDMVLVCTGKALFYFDIKGKLRNVDIAASSNFCSRLGIDTVDIKGKRLNVSISDVEKVGNVMLSSDPALISQLSS</sequence>
<dbReference type="GO" id="GO:0008934">
    <property type="term" value="F:inositol monophosphate 1-phosphatase activity"/>
    <property type="evidence" value="ECO:0007669"/>
    <property type="project" value="TreeGrafter"/>
</dbReference>